<feature type="domain" description="Phage tail tape measure protein" evidence="5">
    <location>
        <begin position="142"/>
        <end position="350"/>
    </location>
</feature>
<feature type="transmembrane region" description="Helical" evidence="4">
    <location>
        <begin position="913"/>
        <end position="932"/>
    </location>
</feature>
<protein>
    <submittedName>
        <fullName evidence="6">Phage tail tape measure protein</fullName>
    </submittedName>
</protein>
<evidence type="ECO:0000256" key="2">
    <source>
        <dbReference type="ARBA" id="ARBA00022612"/>
    </source>
</evidence>
<organism evidence="6">
    <name type="scientific">uncultured Caudovirales phage</name>
    <dbReference type="NCBI Taxonomy" id="2100421"/>
    <lineage>
        <taxon>Viruses</taxon>
        <taxon>Duplodnaviria</taxon>
        <taxon>Heunggongvirae</taxon>
        <taxon>Uroviricota</taxon>
        <taxon>Caudoviricetes</taxon>
        <taxon>Peduoviridae</taxon>
        <taxon>Maltschvirus</taxon>
        <taxon>Maltschvirus maltsch</taxon>
    </lineage>
</organism>
<evidence type="ECO:0000256" key="1">
    <source>
        <dbReference type="ARBA" id="ARBA00022465"/>
    </source>
</evidence>
<evidence type="ECO:0000256" key="3">
    <source>
        <dbReference type="SAM" id="Coils"/>
    </source>
</evidence>
<dbReference type="PANTHER" id="PTHR37813:SF1">
    <property type="entry name" value="FELS-2 PROPHAGE PROTEIN"/>
    <property type="match status" value="1"/>
</dbReference>
<keyword evidence="4" id="KW-0472">Membrane</keyword>
<proteinExistence type="predicted"/>
<keyword evidence="4" id="KW-1133">Transmembrane helix</keyword>
<evidence type="ECO:0000313" key="6">
    <source>
        <dbReference type="EMBL" id="CAB5220610.1"/>
    </source>
</evidence>
<dbReference type="NCBIfam" id="TIGR01760">
    <property type="entry name" value="tape_meas_TP901"/>
    <property type="match status" value="1"/>
</dbReference>
<dbReference type="EMBL" id="LR798289">
    <property type="protein sequence ID" value="CAB5220610.1"/>
    <property type="molecule type" value="Genomic_DNA"/>
</dbReference>
<dbReference type="GO" id="GO:0098003">
    <property type="term" value="P:viral tail assembly"/>
    <property type="evidence" value="ECO:0007669"/>
    <property type="project" value="UniProtKB-KW"/>
</dbReference>
<sequence>MTKSRVDVVGTFDAKGIVSGSKASNKALKEIGAGGSAGSANASGTNKQAAAQEKVLKNNKQLYRDTQRSIDQSRRQAYALSVAGYQAQALGQAAINAVKGWVSAFAEIDYQARRAVASFDMASGSAQQTSQSVDMVIKSSNDLARSFGMFDATTISQGLYFYASTTGVTVKNQEDLNEVMRQFTPILQAAGITSTNLETAIKGVNGIVNEFGMSMTDIPSIMEKLYSVTQKSAAEMTNYFEAFKMVGPIAKQMGASFDDALIILSEFSDEQIKGGMAGRALRQTLTKMVDPSAEAKKALDGLFESTMGVGKSFDTVMKRGGSFIGYREYIDTLTQALMKVTPARRAEIIAIMTTQNEMAPLVTTIQQGIASYEQYGKSLFETSKYQEVLANATKDFNADLETIGRSAKASQGRISASFEAIRVSLGNAMAPALATFADAMENVSKSLESMILNNKSIAGFAGNILLLGGAALSAVGGLLVLSGTIALLSVGYRELQFLVKETNLVPTLSKNLIQPMQKVTALNKWGVFFKAVGNGFTKLLKPIDRVSVSLLRMIGLRDVKGGNFAKNLRTPRIIGSAISSGVKSGADAARAAIAPRIAQVSAMPGRAMNYLQQRITTARAKQPSIVQRGIDFVEQRPKVQKFYGAISAQGTMTPSQAIPKAAMAQMTKAWEAFVLKGGNLMIRSLEAGERFLVKTIPSIRPALNRAWEAYIRVGGDVMMAGLEGGERLLISFGDRVATARRVAAQTIGKVGPKLNQFILNFYDATVGNLQKFNFGAMLESIKTGLQNGLGRVQASVNYFKSGGARRTISTAFDSMKVGIKNFAQAARTQVKFVAEAIKPIAQRAVSIAKSGGAAVTAAGKGALAAGGAGVGLLKGGATALFSKGIKSGIDLMRKFLKLVAGGAVRVGKAIKGIFSPIAVIIEFVIGFVMGFFKVFTTQSKKAGADATKAFNPFAILIEWIVGLFNLVVGVFDIIRAAGEALGALTARLIQGLGDIPVVGQIIDFVGAIAGGGIDIINGIGDALTGAAEGLSRFADEVASGVNDMKIELGNNNAEIARLEAQRDALRGAYNKAERDRIDAEILKLKERNKVLEKEIGLTTDLGRTRDQVLSMRDSWWADLPGNNSGSTAEGIDDVAEDTRTALEKALDVARQGADLKKALAEIGNTNMMALVNKSMGKVAAAVKRAIELVAEAVAGLSTQTQQDAADFSENAQKVIGAVADAVDAFKGLSSVKIPSAAKITAVIVALHKVVSTFVAKMTGFDATKLANSAAISSAASDIAQAVGSAVSAFKDLQEQVGNFQPKAYIDKLIANIKMVVKSFVAGTSGIGTLKVLEAKAKIADAADAIVSAVGSAAGMFKDLSSEIMMPSATLIGRVIDTMASIVKTFVSRSAAFGSLVSAEAAAKFAEPAQAIMDAIGSTVNTFKDISTFVAPLESIVDDIMLTMQMAITKMVSLSDRLAYDIKKLESTKTFSDVVTAVAEAVSSTYEAFYRTIAGLDEFRTVIDIDQVFGWIEDSLTRMNNLAGMFSAAQIEQIASAADAATKVADAINAFFGIAASTTDDPTRLTNAIEYSIQAIIDGIIAFNAGVASTGVNFVDQLIAGMQSREGALQAQTDRLTSILGTVGNTSTSGSAQKLEITHVISDPSGALKNASATEVAALLSGDQFITNLRQSIKTQ</sequence>
<keyword evidence="3" id="KW-0175">Coiled coil</keyword>
<evidence type="ECO:0000256" key="4">
    <source>
        <dbReference type="SAM" id="Phobius"/>
    </source>
</evidence>
<feature type="transmembrane region" description="Helical" evidence="4">
    <location>
        <begin position="952"/>
        <end position="974"/>
    </location>
</feature>
<keyword evidence="1" id="KW-1245">Viral tail assembly</keyword>
<accession>A0A6J7WS19</accession>
<evidence type="ECO:0000259" key="5">
    <source>
        <dbReference type="Pfam" id="PF10145"/>
    </source>
</evidence>
<name>A0A6J7WS19_9CAUD</name>
<keyword evidence="2" id="KW-1188">Viral release from host cell</keyword>
<dbReference type="InterPro" id="IPR010090">
    <property type="entry name" value="Phage_tape_meas"/>
</dbReference>
<feature type="coiled-coil region" evidence="3">
    <location>
        <begin position="1041"/>
        <end position="1094"/>
    </location>
</feature>
<gene>
    <name evidence="6" type="ORF">UFOVP357_4</name>
</gene>
<dbReference type="PANTHER" id="PTHR37813">
    <property type="entry name" value="FELS-2 PROPHAGE PROTEIN"/>
    <property type="match status" value="1"/>
</dbReference>
<reference evidence="6" key="1">
    <citation type="submission" date="2020-05" db="EMBL/GenBank/DDBJ databases">
        <authorList>
            <person name="Chiriac C."/>
            <person name="Salcher M."/>
            <person name="Ghai R."/>
            <person name="Kavagutti S V."/>
        </authorList>
    </citation>
    <scope>NUCLEOTIDE SEQUENCE</scope>
</reference>
<dbReference type="Pfam" id="PF10145">
    <property type="entry name" value="PhageMin_Tail"/>
    <property type="match status" value="1"/>
</dbReference>
<keyword evidence="4" id="KW-0812">Transmembrane</keyword>